<dbReference type="Proteomes" id="UP000214646">
    <property type="component" value="Unassembled WGS sequence"/>
</dbReference>
<dbReference type="EMBL" id="NIDE01000014">
    <property type="protein sequence ID" value="OWK37437.1"/>
    <property type="molecule type" value="Genomic_DNA"/>
</dbReference>
<name>A0A225DML7_9BACT</name>
<accession>A0A225DML7</accession>
<protein>
    <submittedName>
        <fullName evidence="2">Uncharacterized protein</fullName>
    </submittedName>
</protein>
<evidence type="ECO:0000313" key="2">
    <source>
        <dbReference type="EMBL" id="OWK37437.1"/>
    </source>
</evidence>
<comment type="caution">
    <text evidence="2">The sequence shown here is derived from an EMBL/GenBank/DDBJ whole genome shotgun (WGS) entry which is preliminary data.</text>
</comment>
<evidence type="ECO:0000256" key="1">
    <source>
        <dbReference type="SAM" id="MobiDB-lite"/>
    </source>
</evidence>
<feature type="region of interest" description="Disordered" evidence="1">
    <location>
        <begin position="172"/>
        <end position="191"/>
    </location>
</feature>
<evidence type="ECO:0000313" key="3">
    <source>
        <dbReference type="Proteomes" id="UP000214646"/>
    </source>
</evidence>
<feature type="region of interest" description="Disordered" evidence="1">
    <location>
        <begin position="268"/>
        <end position="287"/>
    </location>
</feature>
<proteinExistence type="predicted"/>
<dbReference type="RefSeq" id="WP_088257356.1">
    <property type="nucleotide sequence ID" value="NZ_NIDE01000014.1"/>
</dbReference>
<keyword evidence="3" id="KW-1185">Reference proteome</keyword>
<dbReference type="AlphaFoldDB" id="A0A225DML7"/>
<gene>
    <name evidence="2" type="ORF">FRUB_06557</name>
</gene>
<organism evidence="2 3">
    <name type="scientific">Fimbriiglobus ruber</name>
    <dbReference type="NCBI Taxonomy" id="1908690"/>
    <lineage>
        <taxon>Bacteria</taxon>
        <taxon>Pseudomonadati</taxon>
        <taxon>Planctomycetota</taxon>
        <taxon>Planctomycetia</taxon>
        <taxon>Gemmatales</taxon>
        <taxon>Gemmataceae</taxon>
        <taxon>Fimbriiglobus</taxon>
    </lineage>
</organism>
<sequence length="334" mass="36250">MAEQRTRRWIALQEASASPFVDPEPTEPDSSCNFQLQCPGFDAGGNNGGAPCGEWFCPHCHGRFLVEVYTHLLCVAHNNPGARVWIGKTDLLLGRAAAPLCAAFRLTRILDGWPDAPASYPPGRDYFRDSPGRVLAGYAVRWPVVRDRVPKCSWLLREAALGIIEPYHEFEMGKPSRKRHTQSLTSSPGGDEADAGAIFQALAKVFSFPDWVMTDSPATAAAMVNGMGKAEVRTPVGRSPTLAQASPGGSTLLDARLLVPFEHRAREVAQHPGAKTSSGPTGPTVRTKADTYSEAARSVGMITPTHVEELEWLAAIAEKNRLRIVSHFTQVANK</sequence>
<reference evidence="3" key="1">
    <citation type="submission" date="2017-06" db="EMBL/GenBank/DDBJ databases">
        <title>Genome analysis of Fimbriiglobus ruber SP5, the first member of the order Planctomycetales with confirmed chitinolytic capability.</title>
        <authorList>
            <person name="Ravin N.V."/>
            <person name="Rakitin A.L."/>
            <person name="Ivanova A.A."/>
            <person name="Beletsky A.V."/>
            <person name="Kulichevskaya I.S."/>
            <person name="Mardanov A.V."/>
            <person name="Dedysh S.N."/>
        </authorList>
    </citation>
    <scope>NUCLEOTIDE SEQUENCE [LARGE SCALE GENOMIC DNA]</scope>
    <source>
        <strain evidence="3">SP5</strain>
    </source>
</reference>